<proteinExistence type="inferred from homology"/>
<dbReference type="PANTHER" id="PTHR32089:SF112">
    <property type="entry name" value="LYSOZYME-LIKE PROTEIN-RELATED"/>
    <property type="match status" value="1"/>
</dbReference>
<keyword evidence="5" id="KW-1133">Transmembrane helix</keyword>
<sequence length="572" mass="62830">MNLKKIKLSNKLIIGFGVILILMTMISLTTIVKLNNVKKSLTEITVTNTEKQETATNMRACSNNISIAIRNLCISNSDEFMQKQKKTIDDNINKYMKLESELEKTITTEEGKKVVEEIKQSREKELSLINSSVKEGMRKNITGVEIEKIISNIEENGNEWKADIEKMVDLMTTFNNEAAKKSDEAMDNLINITIILTTIAVLLGIGFGYIILLTIKQQMREVAEAAEKMADGDLMASINSYSKDEVGQTVNALNNAIKKLKNTMISVKNESSSITESAKATNELFSEVYAEVQQVSAATEEISAGMEQSSAAVQEVTAMANTVKLNADDSTNKAKEGLDLALNIQKKAEVINKNSSKSKENTEKIYELSKEKLGKAIDNAKVVQNILDMSNAILGISEQTNLLALNAAIEAARAGEHGKGFAVVAEEVRKLAEESSYAVADIQENVNKVLVAVEDLSNSSQDVLAFIEKEVLKDYAELINTSVEYKRDGDTIKKLVETLAKSSEDVSYSVDEIAKSMEEVSSSVAQVTASSTEIAESISMVNNKNDMISSETDKNLEVASRLSKTVEQFKLE</sequence>
<evidence type="ECO:0000313" key="9">
    <source>
        <dbReference type="Proteomes" id="UP000481872"/>
    </source>
</evidence>
<dbReference type="PANTHER" id="PTHR32089">
    <property type="entry name" value="METHYL-ACCEPTING CHEMOTAXIS PROTEIN MCPB"/>
    <property type="match status" value="1"/>
</dbReference>
<dbReference type="InterPro" id="IPR024478">
    <property type="entry name" value="HlyB_4HB_MCP"/>
</dbReference>
<dbReference type="PROSITE" id="PS50111">
    <property type="entry name" value="CHEMOTAXIS_TRANSDUC_2"/>
    <property type="match status" value="1"/>
</dbReference>
<reference evidence="8 9" key="1">
    <citation type="submission" date="2020-02" db="EMBL/GenBank/DDBJ databases">
        <title>Genome assembly of a novel Clostridium senegalense strain.</title>
        <authorList>
            <person name="Gupta T.B."/>
            <person name="Jauregui R."/>
            <person name="Maclean P."/>
            <person name="Nawarathana A."/>
            <person name="Brightwell G."/>
        </authorList>
    </citation>
    <scope>NUCLEOTIDE SEQUENCE [LARGE SCALE GENOMIC DNA]</scope>
    <source>
        <strain evidence="8 9">AGRFS4</strain>
    </source>
</reference>
<keyword evidence="4" id="KW-0175">Coiled coil</keyword>
<dbReference type="Pfam" id="PF00015">
    <property type="entry name" value="MCPsignal"/>
    <property type="match status" value="1"/>
</dbReference>
<feature type="domain" description="Methyl-accepting transducer" evidence="6">
    <location>
        <begin position="277"/>
        <end position="542"/>
    </location>
</feature>
<keyword evidence="5" id="KW-0812">Transmembrane</keyword>
<dbReference type="GO" id="GO:0007165">
    <property type="term" value="P:signal transduction"/>
    <property type="evidence" value="ECO:0007669"/>
    <property type="project" value="UniProtKB-KW"/>
</dbReference>
<dbReference type="SUPFAM" id="SSF58104">
    <property type="entry name" value="Methyl-accepting chemotaxis protein (MCP) signaling domain"/>
    <property type="match status" value="1"/>
</dbReference>
<evidence type="ECO:0000256" key="5">
    <source>
        <dbReference type="SAM" id="Phobius"/>
    </source>
</evidence>
<dbReference type="Pfam" id="PF12729">
    <property type="entry name" value="4HB_MCP_1"/>
    <property type="match status" value="1"/>
</dbReference>
<evidence type="ECO:0000256" key="3">
    <source>
        <dbReference type="PROSITE-ProRule" id="PRU00284"/>
    </source>
</evidence>
<evidence type="ECO:0000256" key="2">
    <source>
        <dbReference type="ARBA" id="ARBA00029447"/>
    </source>
</evidence>
<dbReference type="InterPro" id="IPR004089">
    <property type="entry name" value="MCPsignal_dom"/>
</dbReference>
<keyword evidence="5" id="KW-0472">Membrane</keyword>
<feature type="transmembrane region" description="Helical" evidence="5">
    <location>
        <begin position="12"/>
        <end position="32"/>
    </location>
</feature>
<dbReference type="CDD" id="cd19411">
    <property type="entry name" value="MCP2201-like_sensor"/>
    <property type="match status" value="1"/>
</dbReference>
<dbReference type="RefSeq" id="WP_199870800.1">
    <property type="nucleotide sequence ID" value="NZ_JAAGPU010000041.1"/>
</dbReference>
<keyword evidence="1 3" id="KW-0807">Transducer</keyword>
<organism evidence="8 9">
    <name type="scientific">Clostridium senegalense</name>
    <dbReference type="NCBI Taxonomy" id="1465809"/>
    <lineage>
        <taxon>Bacteria</taxon>
        <taxon>Bacillati</taxon>
        <taxon>Bacillota</taxon>
        <taxon>Clostridia</taxon>
        <taxon>Eubacteriales</taxon>
        <taxon>Clostridiaceae</taxon>
        <taxon>Clostridium</taxon>
    </lineage>
</organism>
<dbReference type="InterPro" id="IPR003660">
    <property type="entry name" value="HAMP_dom"/>
</dbReference>
<feature type="domain" description="HAMP" evidence="7">
    <location>
        <begin position="213"/>
        <end position="265"/>
    </location>
</feature>
<evidence type="ECO:0000259" key="7">
    <source>
        <dbReference type="PROSITE" id="PS50885"/>
    </source>
</evidence>
<dbReference type="Gene3D" id="1.10.287.950">
    <property type="entry name" value="Methyl-accepting chemotaxis protein"/>
    <property type="match status" value="1"/>
</dbReference>
<dbReference type="AlphaFoldDB" id="A0A6M0H9N2"/>
<dbReference type="Proteomes" id="UP000481872">
    <property type="component" value="Unassembled WGS sequence"/>
</dbReference>
<dbReference type="Pfam" id="PF00672">
    <property type="entry name" value="HAMP"/>
    <property type="match status" value="1"/>
</dbReference>
<keyword evidence="9" id="KW-1185">Reference proteome</keyword>
<evidence type="ECO:0000313" key="8">
    <source>
        <dbReference type="EMBL" id="NEU06352.1"/>
    </source>
</evidence>
<accession>A0A6M0H9N2</accession>
<dbReference type="EMBL" id="JAAGPU010000041">
    <property type="protein sequence ID" value="NEU06352.1"/>
    <property type="molecule type" value="Genomic_DNA"/>
</dbReference>
<evidence type="ECO:0000256" key="4">
    <source>
        <dbReference type="SAM" id="Coils"/>
    </source>
</evidence>
<evidence type="ECO:0000259" key="6">
    <source>
        <dbReference type="PROSITE" id="PS50111"/>
    </source>
</evidence>
<evidence type="ECO:0000256" key="1">
    <source>
        <dbReference type="ARBA" id="ARBA00023224"/>
    </source>
</evidence>
<feature type="coiled-coil region" evidence="4">
    <location>
        <begin position="243"/>
        <end position="270"/>
    </location>
</feature>
<protein>
    <submittedName>
        <fullName evidence="8">Methyl-accepting chemotaxis protein</fullName>
    </submittedName>
</protein>
<dbReference type="InterPro" id="IPR047347">
    <property type="entry name" value="YvaQ-like_sensor"/>
</dbReference>
<feature type="transmembrane region" description="Helical" evidence="5">
    <location>
        <begin position="189"/>
        <end position="212"/>
    </location>
</feature>
<comment type="caution">
    <text evidence="8">The sequence shown here is derived from an EMBL/GenBank/DDBJ whole genome shotgun (WGS) entry which is preliminary data.</text>
</comment>
<comment type="similarity">
    <text evidence="2">Belongs to the methyl-accepting chemotaxis (MCP) protein family.</text>
</comment>
<name>A0A6M0H9N2_9CLOT</name>
<gene>
    <name evidence="8" type="ORF">G3M99_16185</name>
</gene>
<dbReference type="SMART" id="SM00283">
    <property type="entry name" value="MA"/>
    <property type="match status" value="1"/>
</dbReference>
<dbReference type="CDD" id="cd06225">
    <property type="entry name" value="HAMP"/>
    <property type="match status" value="1"/>
</dbReference>
<dbReference type="GO" id="GO:0016020">
    <property type="term" value="C:membrane"/>
    <property type="evidence" value="ECO:0007669"/>
    <property type="project" value="InterPro"/>
</dbReference>
<dbReference type="PROSITE" id="PS50885">
    <property type="entry name" value="HAMP"/>
    <property type="match status" value="1"/>
</dbReference>
<dbReference type="SMART" id="SM00304">
    <property type="entry name" value="HAMP"/>
    <property type="match status" value="1"/>
</dbReference>